<dbReference type="InterPro" id="IPR050312">
    <property type="entry name" value="IolE/XylAMocC-like"/>
</dbReference>
<name>A0A9X7Z7X8_9BACL</name>
<evidence type="ECO:0000259" key="1">
    <source>
        <dbReference type="Pfam" id="PF01261"/>
    </source>
</evidence>
<feature type="domain" description="Xylose isomerase-like TIM barrel" evidence="1">
    <location>
        <begin position="28"/>
        <end position="272"/>
    </location>
</feature>
<sequence length="274" mass="30823">MMQLCLSMWSLHKKYFNEGWDVLDFLNFCREHDIQNVELLDVFWRDKETELVQVKQFLKEHQMTVGAYAVSNDFVNANEALRQKAEDSIKSGIRTALELETKTVRVFAGDLKPDYDFNNAQTYIVDGFKRVAPVAESADVIMALENHGKLAGRGDQVRTIIEQVGSANLRSTFDMGNFLLVGQSPLDAMGQLSSLIGHVHVKDFLASKEGKGYQAISGDYYEGMACGQGEVPIEKLVDQLKQTGYQDYVSLEYEGFGDEISGVLDSFAYLRPLF</sequence>
<keyword evidence="3" id="KW-1185">Reference proteome</keyword>
<proteinExistence type="predicted"/>
<evidence type="ECO:0000313" key="2">
    <source>
        <dbReference type="EMBL" id="QSO47688.1"/>
    </source>
</evidence>
<dbReference type="PANTHER" id="PTHR12110">
    <property type="entry name" value="HYDROXYPYRUVATE ISOMERASE"/>
    <property type="match status" value="1"/>
</dbReference>
<accession>A0A9X7Z7X8</accession>
<organism evidence="2 3">
    <name type="scientific">Alicyclobacillus mengziensis</name>
    <dbReference type="NCBI Taxonomy" id="2931921"/>
    <lineage>
        <taxon>Bacteria</taxon>
        <taxon>Bacillati</taxon>
        <taxon>Bacillota</taxon>
        <taxon>Bacilli</taxon>
        <taxon>Bacillales</taxon>
        <taxon>Alicyclobacillaceae</taxon>
        <taxon>Alicyclobacillus</taxon>
    </lineage>
</organism>
<dbReference type="RefSeq" id="WP_206657032.1">
    <property type="nucleotide sequence ID" value="NZ_CP071182.1"/>
</dbReference>
<dbReference type="KEGG" id="afx:JZ786_01115"/>
<dbReference type="EMBL" id="CP071182">
    <property type="protein sequence ID" value="QSO47688.1"/>
    <property type="molecule type" value="Genomic_DNA"/>
</dbReference>
<reference evidence="2 3" key="1">
    <citation type="submission" date="2021-02" db="EMBL/GenBank/DDBJ databases">
        <title>Alicyclobacillus curvatus sp. nov. and Alicyclobacillus mengziensis sp. nov., two acidophilic bacteria isolated from acid mine drainage.</title>
        <authorList>
            <person name="Huang Y."/>
        </authorList>
    </citation>
    <scope>NUCLEOTIDE SEQUENCE [LARGE SCALE GENOMIC DNA]</scope>
    <source>
        <strain evidence="2 3">S30H14</strain>
    </source>
</reference>
<dbReference type="PANTHER" id="PTHR12110:SF53">
    <property type="entry name" value="BLR5974 PROTEIN"/>
    <property type="match status" value="1"/>
</dbReference>
<evidence type="ECO:0000313" key="3">
    <source>
        <dbReference type="Proteomes" id="UP000663505"/>
    </source>
</evidence>
<dbReference type="Pfam" id="PF01261">
    <property type="entry name" value="AP_endonuc_2"/>
    <property type="match status" value="1"/>
</dbReference>
<dbReference type="InterPro" id="IPR036237">
    <property type="entry name" value="Xyl_isomerase-like_sf"/>
</dbReference>
<gene>
    <name evidence="2" type="ORF">JZ786_01115</name>
</gene>
<dbReference type="Proteomes" id="UP000663505">
    <property type="component" value="Chromosome"/>
</dbReference>
<keyword evidence="2" id="KW-0413">Isomerase</keyword>
<dbReference type="GO" id="GO:0016853">
    <property type="term" value="F:isomerase activity"/>
    <property type="evidence" value="ECO:0007669"/>
    <property type="project" value="UniProtKB-KW"/>
</dbReference>
<dbReference type="Gene3D" id="3.20.20.150">
    <property type="entry name" value="Divalent-metal-dependent TIM barrel enzymes"/>
    <property type="match status" value="1"/>
</dbReference>
<dbReference type="AlphaFoldDB" id="A0A9X7Z7X8"/>
<dbReference type="SUPFAM" id="SSF51658">
    <property type="entry name" value="Xylose isomerase-like"/>
    <property type="match status" value="1"/>
</dbReference>
<protein>
    <submittedName>
        <fullName evidence="2">Sugar phosphate isomerase/epimerase</fullName>
    </submittedName>
</protein>
<dbReference type="InterPro" id="IPR013022">
    <property type="entry name" value="Xyl_isomerase-like_TIM-brl"/>
</dbReference>